<keyword evidence="1" id="KW-1133">Transmembrane helix</keyword>
<feature type="transmembrane region" description="Helical" evidence="1">
    <location>
        <begin position="40"/>
        <end position="59"/>
    </location>
</feature>
<proteinExistence type="predicted"/>
<organism evidence="2 3">
    <name type="scientific">Agromyces albus</name>
    <dbReference type="NCBI Taxonomy" id="205332"/>
    <lineage>
        <taxon>Bacteria</taxon>
        <taxon>Bacillati</taxon>
        <taxon>Actinomycetota</taxon>
        <taxon>Actinomycetes</taxon>
        <taxon>Micrococcales</taxon>
        <taxon>Microbacteriaceae</taxon>
        <taxon>Agromyces</taxon>
    </lineage>
</organism>
<protein>
    <recommendedName>
        <fullName evidence="4">Fe-S protein</fullName>
    </recommendedName>
</protein>
<keyword evidence="3" id="KW-1185">Reference proteome</keyword>
<name>A0A4Q2L6X1_9MICO</name>
<comment type="caution">
    <text evidence="2">The sequence shown here is derived from an EMBL/GenBank/DDBJ whole genome shotgun (WGS) entry which is preliminary data.</text>
</comment>
<feature type="transmembrane region" description="Helical" evidence="1">
    <location>
        <begin position="6"/>
        <end position="28"/>
    </location>
</feature>
<dbReference type="RefSeq" id="WP_129519342.1">
    <property type="nucleotide sequence ID" value="NZ_SDPN01000003.1"/>
</dbReference>
<evidence type="ECO:0000313" key="3">
    <source>
        <dbReference type="Proteomes" id="UP000293865"/>
    </source>
</evidence>
<gene>
    <name evidence="2" type="ORF">ESP51_02660</name>
</gene>
<evidence type="ECO:0000313" key="2">
    <source>
        <dbReference type="EMBL" id="RXZ72720.1"/>
    </source>
</evidence>
<feature type="transmembrane region" description="Helical" evidence="1">
    <location>
        <begin position="103"/>
        <end position="126"/>
    </location>
</feature>
<dbReference type="AlphaFoldDB" id="A0A4Q2L6X1"/>
<feature type="transmembrane region" description="Helical" evidence="1">
    <location>
        <begin position="71"/>
        <end position="91"/>
    </location>
</feature>
<keyword evidence="1" id="KW-0472">Membrane</keyword>
<evidence type="ECO:0008006" key="4">
    <source>
        <dbReference type="Google" id="ProtNLM"/>
    </source>
</evidence>
<dbReference type="OrthoDB" id="3830423at2"/>
<accession>A0A4Q2L6X1</accession>
<evidence type="ECO:0000256" key="1">
    <source>
        <dbReference type="SAM" id="Phobius"/>
    </source>
</evidence>
<sequence>MEPLENLRLVLLVTHFVGLGAIVGAYILQMPWRAGFDFSPVLVGSIVQLVTGIALIAVNEIGGNDIDTGKAITKLSITLVVLAAAITGLVRSRVLKRSGRTDAALRPVLWGAGVAAIANIVVAVFWR</sequence>
<reference evidence="2 3" key="1">
    <citation type="submission" date="2019-01" db="EMBL/GenBank/DDBJ databases">
        <title>Agromyces.</title>
        <authorList>
            <person name="Li J."/>
        </authorList>
    </citation>
    <scope>NUCLEOTIDE SEQUENCE [LARGE SCALE GENOMIC DNA]</scope>
    <source>
        <strain evidence="2 3">DSM 15934</strain>
    </source>
</reference>
<keyword evidence="1" id="KW-0812">Transmembrane</keyword>
<dbReference type="Proteomes" id="UP000293865">
    <property type="component" value="Unassembled WGS sequence"/>
</dbReference>
<dbReference type="EMBL" id="SDPN01000003">
    <property type="protein sequence ID" value="RXZ72720.1"/>
    <property type="molecule type" value="Genomic_DNA"/>
</dbReference>